<accession>A0A1L3MUM6</accession>
<protein>
    <recommendedName>
        <fullName evidence="3">DUF3895 domain-containing protein</fullName>
    </recommendedName>
</protein>
<dbReference type="Proteomes" id="UP000181936">
    <property type="component" value="Chromosome"/>
</dbReference>
<gene>
    <name evidence="1" type="ORF">A9C19_15465</name>
</gene>
<dbReference type="STRING" id="1547283.A9C19_15465"/>
<dbReference type="OrthoDB" id="2917338at2"/>
<evidence type="ECO:0000313" key="1">
    <source>
        <dbReference type="EMBL" id="APH06024.1"/>
    </source>
</evidence>
<name>A0A1L3MUM6_9BACI</name>
<evidence type="ECO:0008006" key="3">
    <source>
        <dbReference type="Google" id="ProtNLM"/>
    </source>
</evidence>
<dbReference type="AlphaFoldDB" id="A0A1L3MUM6"/>
<reference evidence="1 2" key="1">
    <citation type="journal article" date="2016" name="Sci. Rep.">
        <title>Complete genome sequence and transcriptomic analysis of a novel marine strain Bacillus weihaiensis reveals the mechanism of brown algae degradation.</title>
        <authorList>
            <person name="Zhu Y."/>
            <person name="Chen P."/>
            <person name="Bao Y."/>
            <person name="Men Y."/>
            <person name="Zeng Y."/>
            <person name="Yang J."/>
            <person name="Sun J."/>
            <person name="Sun Y."/>
        </authorList>
    </citation>
    <scope>NUCLEOTIDE SEQUENCE [LARGE SCALE GENOMIC DNA]</scope>
    <source>
        <strain evidence="1 2">Alg07</strain>
    </source>
</reference>
<organism evidence="1 2">
    <name type="scientific">Bacillus weihaiensis</name>
    <dbReference type="NCBI Taxonomy" id="1547283"/>
    <lineage>
        <taxon>Bacteria</taxon>
        <taxon>Bacillati</taxon>
        <taxon>Bacillota</taxon>
        <taxon>Bacilli</taxon>
        <taxon>Bacillales</taxon>
        <taxon>Bacillaceae</taxon>
        <taxon>Bacillus</taxon>
    </lineage>
</organism>
<keyword evidence="2" id="KW-1185">Reference proteome</keyword>
<dbReference type="KEGG" id="bwh:A9C19_15465"/>
<evidence type="ECO:0000313" key="2">
    <source>
        <dbReference type="Proteomes" id="UP000181936"/>
    </source>
</evidence>
<sequence length="111" mass="12981">MDISSIIYHHLKNNKQVSATTLCNFLIEEHGFTSKTFSTGRPKLYVDVVSYLEELHHRGTINAISRDQVDCIYEVNETDKLNIKQEEAENKEKLQVKKEEEHEEELQLSLF</sequence>
<proteinExistence type="predicted"/>
<dbReference type="EMBL" id="CP016020">
    <property type="protein sequence ID" value="APH06024.1"/>
    <property type="molecule type" value="Genomic_DNA"/>
</dbReference>
<dbReference type="RefSeq" id="WP_072580825.1">
    <property type="nucleotide sequence ID" value="NZ_CP016020.1"/>
</dbReference>